<proteinExistence type="predicted"/>
<reference evidence="1 2" key="1">
    <citation type="journal article" date="2014" name="PLoS Genet.">
        <title>The Genome of Spironucleus salmonicida Highlights a Fish Pathogen Adapted to Fluctuating Environments.</title>
        <authorList>
            <person name="Xu F."/>
            <person name="Jerlstrom-Hultqvist J."/>
            <person name="Einarsson E."/>
            <person name="Astvaldsson A."/>
            <person name="Svard S.G."/>
            <person name="Andersson J.O."/>
        </authorList>
    </citation>
    <scope>NUCLEOTIDE SEQUENCE</scope>
    <source>
        <strain evidence="2">ATCC 50377</strain>
    </source>
</reference>
<evidence type="ECO:0000313" key="2">
    <source>
        <dbReference type="EMBL" id="KAH0571439.1"/>
    </source>
</evidence>
<accession>V6LY31</accession>
<reference evidence="2" key="2">
    <citation type="submission" date="2020-12" db="EMBL/GenBank/DDBJ databases">
        <title>New Spironucleus salmonicida genome in near-complete chromosomes.</title>
        <authorList>
            <person name="Xu F."/>
            <person name="Kurt Z."/>
            <person name="Jimenez-Gonzalez A."/>
            <person name="Astvaldsson A."/>
            <person name="Andersson J.O."/>
            <person name="Svard S.G."/>
        </authorList>
    </citation>
    <scope>NUCLEOTIDE SEQUENCE</scope>
    <source>
        <strain evidence="2">ATCC 50377</strain>
    </source>
</reference>
<organism evidence="1">
    <name type="scientific">Spironucleus salmonicida</name>
    <dbReference type="NCBI Taxonomy" id="348837"/>
    <lineage>
        <taxon>Eukaryota</taxon>
        <taxon>Metamonada</taxon>
        <taxon>Diplomonadida</taxon>
        <taxon>Hexamitidae</taxon>
        <taxon>Hexamitinae</taxon>
        <taxon>Spironucleus</taxon>
    </lineage>
</organism>
<dbReference type="EMBL" id="KI545950">
    <property type="protein sequence ID" value="EST49475.1"/>
    <property type="molecule type" value="Genomic_DNA"/>
</dbReference>
<keyword evidence="3" id="KW-1185">Reference proteome</keyword>
<name>V6LY31_9EUKA</name>
<dbReference type="AlphaFoldDB" id="V6LY31"/>
<evidence type="ECO:0000313" key="1">
    <source>
        <dbReference type="EMBL" id="EST49475.1"/>
    </source>
</evidence>
<sequence>MSKFLVGHASIDIKHQTMTTIKNSQLITTKLDDSVLIYAEQVISSNDQGNCILFIKSGGFARLYQAQLYEQHLTLQQFPTASGNSLPTFETCTIAQSGTLVGVLGKYKNQILLYIFDFNKCTAARIQSNNLNSQSKIFSANGRLMIFNDKTTLYVNIDNLSVDQLYNMSPIIPHGNYISIYHKKLPIFVSSDGIWSYDNGLFLKISPGILECDIIGNYFVNLTTSFIKEIPQLIVGLELEKQNYVQCKQLISFDD</sequence>
<evidence type="ECO:0000313" key="3">
    <source>
        <dbReference type="Proteomes" id="UP000018208"/>
    </source>
</evidence>
<protein>
    <submittedName>
        <fullName evidence="1">Uncharacterized protein</fullName>
    </submittedName>
</protein>
<gene>
    <name evidence="1" type="ORF">SS50377_10224</name>
    <name evidence="2" type="ORF">SS50377_25624</name>
</gene>
<dbReference type="Proteomes" id="UP000018208">
    <property type="component" value="Unassembled WGS sequence"/>
</dbReference>
<dbReference type="EMBL" id="AUWU02000006">
    <property type="protein sequence ID" value="KAH0571439.1"/>
    <property type="molecule type" value="Genomic_DNA"/>
</dbReference>
<dbReference type="VEuPathDB" id="GiardiaDB:SS50377_25624"/>